<organism evidence="2 3">
    <name type="scientific">Piromyces finnis</name>
    <dbReference type="NCBI Taxonomy" id="1754191"/>
    <lineage>
        <taxon>Eukaryota</taxon>
        <taxon>Fungi</taxon>
        <taxon>Fungi incertae sedis</taxon>
        <taxon>Chytridiomycota</taxon>
        <taxon>Chytridiomycota incertae sedis</taxon>
        <taxon>Neocallimastigomycetes</taxon>
        <taxon>Neocallimastigales</taxon>
        <taxon>Neocallimastigaceae</taxon>
        <taxon>Piromyces</taxon>
    </lineage>
</organism>
<evidence type="ECO:0000313" key="3">
    <source>
        <dbReference type="Proteomes" id="UP000193719"/>
    </source>
</evidence>
<dbReference type="AlphaFoldDB" id="A0A1Y1VJ03"/>
<sequence>LDDYKIMLEQKDFVIQQLQMQIEELEQKSSNKEEADTETINLLVQENTALKQRLSELDHSDIPIDLTSADDEVQHFGEEEIIELNGNIPEDEQETY</sequence>
<comment type="caution">
    <text evidence="2">The sequence shown here is derived from an EMBL/GenBank/DDBJ whole genome shotgun (WGS) entry which is preliminary data.</text>
</comment>
<reference evidence="2 3" key="1">
    <citation type="submission" date="2016-08" db="EMBL/GenBank/DDBJ databases">
        <title>Genomes of anaerobic fungi encode conserved fungal cellulosomes for biomass hydrolysis.</title>
        <authorList>
            <consortium name="DOE Joint Genome Institute"/>
            <person name="Haitjema C.H."/>
            <person name="Gilmore S.P."/>
            <person name="Henske J.K."/>
            <person name="Solomon K.V."/>
            <person name="De Groot R."/>
            <person name="Kuo A."/>
            <person name="Mondo S.J."/>
            <person name="Salamov A.A."/>
            <person name="Labutti K."/>
            <person name="Zhao Z."/>
            <person name="Chiniquy J."/>
            <person name="Barry K."/>
            <person name="Brewer H.M."/>
            <person name="Purvine S.O."/>
            <person name="Wright A.T."/>
            <person name="Boxma B."/>
            <person name="Van Alen T."/>
            <person name="Hackstein J.H."/>
            <person name="Baker S.E."/>
            <person name="Grigoriev I.V."/>
            <person name="O'Malley M.A."/>
        </authorList>
    </citation>
    <scope>NUCLEOTIDE SEQUENCE [LARGE SCALE GENOMIC DNA]</scope>
    <source>
        <strain evidence="3">finn</strain>
    </source>
</reference>
<gene>
    <name evidence="2" type="ORF">BCR36DRAFT_279226</name>
</gene>
<feature type="non-terminal residue" evidence="2">
    <location>
        <position position="1"/>
    </location>
</feature>
<dbReference type="EMBL" id="MCFH01000006">
    <property type="protein sequence ID" value="ORX57149.1"/>
    <property type="molecule type" value="Genomic_DNA"/>
</dbReference>
<dbReference type="Proteomes" id="UP000193719">
    <property type="component" value="Unassembled WGS sequence"/>
</dbReference>
<feature type="coiled-coil region" evidence="1">
    <location>
        <begin position="8"/>
        <end position="38"/>
    </location>
</feature>
<accession>A0A1Y1VJ03</accession>
<proteinExistence type="predicted"/>
<evidence type="ECO:0000313" key="2">
    <source>
        <dbReference type="EMBL" id="ORX57149.1"/>
    </source>
</evidence>
<reference evidence="2 3" key="2">
    <citation type="submission" date="2016-08" db="EMBL/GenBank/DDBJ databases">
        <title>Pervasive Adenine N6-methylation of Active Genes in Fungi.</title>
        <authorList>
            <consortium name="DOE Joint Genome Institute"/>
            <person name="Mondo S.J."/>
            <person name="Dannebaum R.O."/>
            <person name="Kuo R.C."/>
            <person name="Labutti K."/>
            <person name="Haridas S."/>
            <person name="Kuo A."/>
            <person name="Salamov A."/>
            <person name="Ahrendt S.R."/>
            <person name="Lipzen A."/>
            <person name="Sullivan W."/>
            <person name="Andreopoulos W.B."/>
            <person name="Clum A."/>
            <person name="Lindquist E."/>
            <person name="Daum C."/>
            <person name="Ramamoorthy G.K."/>
            <person name="Gryganskyi A."/>
            <person name="Culley D."/>
            <person name="Magnuson J.K."/>
            <person name="James T.Y."/>
            <person name="O'Malley M.A."/>
            <person name="Stajich J.E."/>
            <person name="Spatafora J.W."/>
            <person name="Visel A."/>
            <person name="Grigoriev I.V."/>
        </authorList>
    </citation>
    <scope>NUCLEOTIDE SEQUENCE [LARGE SCALE GENOMIC DNA]</scope>
    <source>
        <strain evidence="3">finn</strain>
    </source>
</reference>
<evidence type="ECO:0000256" key="1">
    <source>
        <dbReference type="SAM" id="Coils"/>
    </source>
</evidence>
<keyword evidence="3" id="KW-1185">Reference proteome</keyword>
<keyword evidence="1" id="KW-0175">Coiled coil</keyword>
<dbReference type="OrthoDB" id="2162084at2759"/>
<protein>
    <submittedName>
        <fullName evidence="2">Uncharacterized protein</fullName>
    </submittedName>
</protein>
<name>A0A1Y1VJ03_9FUNG</name>